<dbReference type="EMBL" id="JAUJYN010000002">
    <property type="protein sequence ID" value="KAK1278548.1"/>
    <property type="molecule type" value="Genomic_DNA"/>
</dbReference>
<organism evidence="2 3">
    <name type="scientific">Acorus gramineus</name>
    <name type="common">Dwarf sweet flag</name>
    <dbReference type="NCBI Taxonomy" id="55184"/>
    <lineage>
        <taxon>Eukaryota</taxon>
        <taxon>Viridiplantae</taxon>
        <taxon>Streptophyta</taxon>
        <taxon>Embryophyta</taxon>
        <taxon>Tracheophyta</taxon>
        <taxon>Spermatophyta</taxon>
        <taxon>Magnoliopsida</taxon>
        <taxon>Liliopsida</taxon>
        <taxon>Acoraceae</taxon>
        <taxon>Acorus</taxon>
    </lineage>
</organism>
<reference evidence="2" key="1">
    <citation type="journal article" date="2023" name="Nat. Commun.">
        <title>Diploid and tetraploid genomes of Acorus and the evolution of monocots.</title>
        <authorList>
            <person name="Ma L."/>
            <person name="Liu K.W."/>
            <person name="Li Z."/>
            <person name="Hsiao Y.Y."/>
            <person name="Qi Y."/>
            <person name="Fu T."/>
            <person name="Tang G.D."/>
            <person name="Zhang D."/>
            <person name="Sun W.H."/>
            <person name="Liu D.K."/>
            <person name="Li Y."/>
            <person name="Chen G.Z."/>
            <person name="Liu X.D."/>
            <person name="Liao X.Y."/>
            <person name="Jiang Y.T."/>
            <person name="Yu X."/>
            <person name="Hao Y."/>
            <person name="Huang J."/>
            <person name="Zhao X.W."/>
            <person name="Ke S."/>
            <person name="Chen Y.Y."/>
            <person name="Wu W.L."/>
            <person name="Hsu J.L."/>
            <person name="Lin Y.F."/>
            <person name="Huang M.D."/>
            <person name="Li C.Y."/>
            <person name="Huang L."/>
            <person name="Wang Z.W."/>
            <person name="Zhao X."/>
            <person name="Zhong W.Y."/>
            <person name="Peng D.H."/>
            <person name="Ahmad S."/>
            <person name="Lan S."/>
            <person name="Zhang J.S."/>
            <person name="Tsai W.C."/>
            <person name="Van de Peer Y."/>
            <person name="Liu Z.J."/>
        </authorList>
    </citation>
    <scope>NUCLEOTIDE SEQUENCE</scope>
    <source>
        <strain evidence="2">SCP</strain>
    </source>
</reference>
<gene>
    <name evidence="2" type="ORF">QJS04_geneDACA014433</name>
</gene>
<reference evidence="2" key="2">
    <citation type="submission" date="2023-06" db="EMBL/GenBank/DDBJ databases">
        <authorList>
            <person name="Ma L."/>
            <person name="Liu K.-W."/>
            <person name="Li Z."/>
            <person name="Hsiao Y.-Y."/>
            <person name="Qi Y."/>
            <person name="Fu T."/>
            <person name="Tang G."/>
            <person name="Zhang D."/>
            <person name="Sun W.-H."/>
            <person name="Liu D.-K."/>
            <person name="Li Y."/>
            <person name="Chen G.-Z."/>
            <person name="Liu X.-D."/>
            <person name="Liao X.-Y."/>
            <person name="Jiang Y.-T."/>
            <person name="Yu X."/>
            <person name="Hao Y."/>
            <person name="Huang J."/>
            <person name="Zhao X.-W."/>
            <person name="Ke S."/>
            <person name="Chen Y.-Y."/>
            <person name="Wu W.-L."/>
            <person name="Hsu J.-L."/>
            <person name="Lin Y.-F."/>
            <person name="Huang M.-D."/>
            <person name="Li C.-Y."/>
            <person name="Huang L."/>
            <person name="Wang Z.-W."/>
            <person name="Zhao X."/>
            <person name="Zhong W.-Y."/>
            <person name="Peng D.-H."/>
            <person name="Ahmad S."/>
            <person name="Lan S."/>
            <person name="Zhang J.-S."/>
            <person name="Tsai W.-C."/>
            <person name="Van De Peer Y."/>
            <person name="Liu Z.-J."/>
        </authorList>
    </citation>
    <scope>NUCLEOTIDE SEQUENCE</scope>
    <source>
        <strain evidence="2">SCP</strain>
        <tissue evidence="2">Leaves</tissue>
    </source>
</reference>
<evidence type="ECO:0000256" key="1">
    <source>
        <dbReference type="SAM" id="MobiDB-lite"/>
    </source>
</evidence>
<accession>A0AAV9BP49</accession>
<keyword evidence="3" id="KW-1185">Reference proteome</keyword>
<evidence type="ECO:0000313" key="3">
    <source>
        <dbReference type="Proteomes" id="UP001179952"/>
    </source>
</evidence>
<dbReference type="AlphaFoldDB" id="A0AAV9BP49"/>
<dbReference type="Proteomes" id="UP001179952">
    <property type="component" value="Unassembled WGS sequence"/>
</dbReference>
<feature type="region of interest" description="Disordered" evidence="1">
    <location>
        <begin position="26"/>
        <end position="51"/>
    </location>
</feature>
<sequence length="131" mass="14869">MRNFTSASDHIHISDAIDSHKEMVGNDIIGRSRGTANAGKSSEQQTEKKKGFGDWINLMKPGNEEKNHWGNKDDLCPLNKLIDARKKMKPSKELIYYRVKYVTKAIKKNIKCVEGTKHGAINRNIFRSEAP</sequence>
<name>A0AAV9BP49_ACOGR</name>
<evidence type="ECO:0000313" key="2">
    <source>
        <dbReference type="EMBL" id="KAK1278548.1"/>
    </source>
</evidence>
<proteinExistence type="predicted"/>
<protein>
    <submittedName>
        <fullName evidence="2">Uncharacterized protein</fullName>
    </submittedName>
</protein>
<comment type="caution">
    <text evidence="2">The sequence shown here is derived from an EMBL/GenBank/DDBJ whole genome shotgun (WGS) entry which is preliminary data.</text>
</comment>
<feature type="compositionally biased region" description="Polar residues" evidence="1">
    <location>
        <begin position="34"/>
        <end position="44"/>
    </location>
</feature>